<keyword evidence="2" id="KW-0812">Transmembrane</keyword>
<dbReference type="Gene3D" id="2.60.200.20">
    <property type="match status" value="1"/>
</dbReference>
<evidence type="ECO:0000259" key="3">
    <source>
        <dbReference type="PROSITE" id="PS50006"/>
    </source>
</evidence>
<dbReference type="Proteomes" id="UP000437824">
    <property type="component" value="Unassembled WGS sequence"/>
</dbReference>
<dbReference type="InterPro" id="IPR050923">
    <property type="entry name" value="Cell_Proc_Reg/RNA_Proc"/>
</dbReference>
<dbReference type="InterPro" id="IPR045962">
    <property type="entry name" value="DUF6382"/>
</dbReference>
<dbReference type="Pfam" id="PF19909">
    <property type="entry name" value="DUF6382"/>
    <property type="match status" value="1"/>
</dbReference>
<organism evidence="4 5">
    <name type="scientific">Blautia luti DSM 14534 = JCM 17040</name>
    <dbReference type="NCBI Taxonomy" id="649762"/>
    <lineage>
        <taxon>Bacteria</taxon>
        <taxon>Bacillati</taxon>
        <taxon>Bacillota</taxon>
        <taxon>Clostridia</taxon>
        <taxon>Lachnospirales</taxon>
        <taxon>Lachnospiraceae</taxon>
        <taxon>Blautia</taxon>
    </lineage>
</organism>
<sequence>MKTEYKRDMNHNYLILYGEEEINTDSYQVRMLVGNIIPSLLKCRIQGMDGKFMVYFDITSRQALNRLYEEKKMGIEDLRRIFGGFVKVMEDTAEYLMNPGQLVLAPEYIFTDMEEGQVYFCLMPGYDRDIKEQFQALTEYILPKIDHEDGVAVMLGYGVYRRAMENSFHLEHIKEELYKLPEEREIPSAEEKDLFGDEQRMEPEEKDRLENDRIEFVRENRAPEIKNSAGQSLRKVLPAAVSLVILAGIAAATVMGYLPYLETGVLLGAALLILMAAMGISWIMKRRTKETPSSAQKSRRQKEGQTEYGDSELFGKNSDFLHKKESPKVFERTENNGNAELFQEERSVYGGMESVQKEKKSMCNGNFGETMVLSAAVTSGPASFVSREPGELATIYLQEDLTVVGKLANACDAVIDLPTVSRIHAKIRKKEEGYYLTDMNSRNGTMVNGRLLLPDEEYRLQNEDEVDFAQARYVFLE</sequence>
<reference evidence="4 5" key="1">
    <citation type="submission" date="2019-11" db="EMBL/GenBank/DDBJ databases">
        <title>Draft genome sequence of Blautia luti DSM 14534T, isolated from human stool.</title>
        <authorList>
            <person name="Ortiz R."/>
            <person name="Melis-Arcos F."/>
            <person name="Covarrubias P."/>
            <person name="Cardenas J.P."/>
            <person name="Perez-Donoso J."/>
            <person name="Almonacid D."/>
        </authorList>
    </citation>
    <scope>NUCLEOTIDE SEQUENCE [LARGE SCALE GENOMIC DNA]</scope>
    <source>
        <strain evidence="4 5">DSM 14534</strain>
    </source>
</reference>
<keyword evidence="2" id="KW-0472">Membrane</keyword>
<feature type="domain" description="FHA" evidence="3">
    <location>
        <begin position="402"/>
        <end position="452"/>
    </location>
</feature>
<dbReference type="CDD" id="cd00060">
    <property type="entry name" value="FHA"/>
    <property type="match status" value="1"/>
</dbReference>
<evidence type="ECO:0000256" key="1">
    <source>
        <dbReference type="SAM" id="MobiDB-lite"/>
    </source>
</evidence>
<dbReference type="PANTHER" id="PTHR23308">
    <property type="entry name" value="NUCLEAR INHIBITOR OF PROTEIN PHOSPHATASE-1"/>
    <property type="match status" value="1"/>
</dbReference>
<dbReference type="AlphaFoldDB" id="A0A844GMC1"/>
<dbReference type="SMART" id="SM00240">
    <property type="entry name" value="FHA"/>
    <property type="match status" value="1"/>
</dbReference>
<evidence type="ECO:0000313" key="4">
    <source>
        <dbReference type="EMBL" id="MTD61830.1"/>
    </source>
</evidence>
<dbReference type="InterPro" id="IPR000253">
    <property type="entry name" value="FHA_dom"/>
</dbReference>
<evidence type="ECO:0000256" key="2">
    <source>
        <dbReference type="SAM" id="Phobius"/>
    </source>
</evidence>
<feature type="transmembrane region" description="Helical" evidence="2">
    <location>
        <begin position="236"/>
        <end position="258"/>
    </location>
</feature>
<accession>A0A844GMC1</accession>
<gene>
    <name evidence="4" type="ORF">GKZ57_11345</name>
</gene>
<keyword evidence="2" id="KW-1133">Transmembrane helix</keyword>
<dbReference type="PROSITE" id="PS50006">
    <property type="entry name" value="FHA_DOMAIN"/>
    <property type="match status" value="1"/>
</dbReference>
<name>A0A844GMC1_9FIRM</name>
<dbReference type="RefSeq" id="WP_118509746.1">
    <property type="nucleotide sequence ID" value="NZ_WMBC01000009.1"/>
</dbReference>
<comment type="caution">
    <text evidence="4">The sequence shown here is derived from an EMBL/GenBank/DDBJ whole genome shotgun (WGS) entry which is preliminary data.</text>
</comment>
<feature type="region of interest" description="Disordered" evidence="1">
    <location>
        <begin position="287"/>
        <end position="315"/>
    </location>
</feature>
<protein>
    <submittedName>
        <fullName evidence="4">FHA domain-containing protein</fullName>
    </submittedName>
</protein>
<dbReference type="SUPFAM" id="SSF49879">
    <property type="entry name" value="SMAD/FHA domain"/>
    <property type="match status" value="1"/>
</dbReference>
<proteinExistence type="predicted"/>
<dbReference type="EMBL" id="WMBC01000009">
    <property type="protein sequence ID" value="MTD61830.1"/>
    <property type="molecule type" value="Genomic_DNA"/>
</dbReference>
<evidence type="ECO:0000313" key="5">
    <source>
        <dbReference type="Proteomes" id="UP000437824"/>
    </source>
</evidence>
<dbReference type="Pfam" id="PF00498">
    <property type="entry name" value="FHA"/>
    <property type="match status" value="1"/>
</dbReference>
<feature type="transmembrane region" description="Helical" evidence="2">
    <location>
        <begin position="264"/>
        <end position="284"/>
    </location>
</feature>
<dbReference type="InterPro" id="IPR008984">
    <property type="entry name" value="SMAD_FHA_dom_sf"/>
</dbReference>